<keyword evidence="10" id="KW-0238">DNA-binding</keyword>
<evidence type="ECO:0000256" key="11">
    <source>
        <dbReference type="ARBA" id="ARBA00023204"/>
    </source>
</evidence>
<keyword evidence="14 19" id="KW-0326">Glycosidase</keyword>
<evidence type="ECO:0000256" key="1">
    <source>
        <dbReference type="ARBA" id="ARBA00001668"/>
    </source>
</evidence>
<dbReference type="Pfam" id="PF06831">
    <property type="entry name" value="H2TH"/>
    <property type="match status" value="1"/>
</dbReference>
<evidence type="ECO:0000256" key="3">
    <source>
        <dbReference type="ARBA" id="ARBA00009409"/>
    </source>
</evidence>
<dbReference type="NCBIfam" id="NF002211">
    <property type="entry name" value="PRK01103.1"/>
    <property type="match status" value="1"/>
</dbReference>
<organism evidence="19 20">
    <name type="scientific">Arthrobacter pigmenti</name>
    <dbReference type="NCBI Taxonomy" id="271432"/>
    <lineage>
        <taxon>Bacteria</taxon>
        <taxon>Bacillati</taxon>
        <taxon>Actinomycetota</taxon>
        <taxon>Actinomycetes</taxon>
        <taxon>Micrococcales</taxon>
        <taxon>Micrococcaceae</taxon>
        <taxon>Arthrobacter</taxon>
    </lineage>
</organism>
<protein>
    <submittedName>
        <fullName evidence="19">Formamidopyrimidine-DNA glycosylase</fullName>
        <ecNumber evidence="19">3.2.2.23</ecNumber>
        <ecNumber evidence="19">4.2.99.18</ecNumber>
    </submittedName>
</protein>
<dbReference type="CDD" id="cd08966">
    <property type="entry name" value="EcFpg-like_N"/>
    <property type="match status" value="1"/>
</dbReference>
<evidence type="ECO:0000256" key="2">
    <source>
        <dbReference type="ARBA" id="ARBA00001947"/>
    </source>
</evidence>
<evidence type="ECO:0000256" key="9">
    <source>
        <dbReference type="ARBA" id="ARBA00022833"/>
    </source>
</evidence>
<dbReference type="EC" id="3.2.2.23" evidence="19"/>
<evidence type="ECO:0000256" key="13">
    <source>
        <dbReference type="ARBA" id="ARBA00023268"/>
    </source>
</evidence>
<dbReference type="Gene3D" id="1.10.8.50">
    <property type="match status" value="1"/>
</dbReference>
<dbReference type="SMART" id="SM00898">
    <property type="entry name" value="Fapy_DNA_glyco"/>
    <property type="match status" value="1"/>
</dbReference>
<dbReference type="RefSeq" id="WP_167993245.1">
    <property type="nucleotide sequence ID" value="NZ_JAATJL010000001.1"/>
</dbReference>
<dbReference type="SUPFAM" id="SSF57716">
    <property type="entry name" value="Glucocorticoid receptor-like (DNA-binding domain)"/>
    <property type="match status" value="1"/>
</dbReference>
<comment type="catalytic activity">
    <reaction evidence="1">
        <text>Hydrolysis of DNA containing ring-opened 7-methylguanine residues, releasing 2,6-diamino-4-hydroxy-5-(N-methyl)formamidopyrimidine.</text>
        <dbReference type="EC" id="3.2.2.23"/>
    </reaction>
</comment>
<comment type="similarity">
    <text evidence="3">Belongs to the FPG family.</text>
</comment>
<dbReference type="PANTHER" id="PTHR22993:SF9">
    <property type="entry name" value="FORMAMIDOPYRIMIDINE-DNA GLYCOSYLASE"/>
    <property type="match status" value="1"/>
</dbReference>
<keyword evidence="9" id="KW-0862">Zinc</keyword>
<dbReference type="NCBIfam" id="TIGR00577">
    <property type="entry name" value="fpg"/>
    <property type="match status" value="1"/>
</dbReference>
<dbReference type="SUPFAM" id="SSF81624">
    <property type="entry name" value="N-terminal domain of MutM-like DNA repair proteins"/>
    <property type="match status" value="1"/>
</dbReference>
<dbReference type="FunFam" id="1.10.8.50:FF:000003">
    <property type="entry name" value="Formamidopyrimidine-DNA glycosylase"/>
    <property type="match status" value="1"/>
</dbReference>
<dbReference type="InterPro" id="IPR020629">
    <property type="entry name" value="FPG_Glyclase"/>
</dbReference>
<evidence type="ECO:0000256" key="16">
    <source>
        <dbReference type="PROSITE-ProRule" id="PRU00391"/>
    </source>
</evidence>
<keyword evidence="11" id="KW-0234">DNA repair</keyword>
<dbReference type="EMBL" id="JAATJL010000001">
    <property type="protein sequence ID" value="NJC22569.1"/>
    <property type="molecule type" value="Genomic_DNA"/>
</dbReference>
<keyword evidence="5" id="KW-0479">Metal-binding</keyword>
<comment type="catalytic activity">
    <reaction evidence="15">
        <text>2'-deoxyribonucleotide-(2'-deoxyribose 5'-phosphate)-2'-deoxyribonucleotide-DNA = a 3'-end 2'-deoxyribonucleotide-(2,3-dehydro-2,3-deoxyribose 5'-phosphate)-DNA + a 5'-end 5'-phospho-2'-deoxyribonucleoside-DNA + H(+)</text>
        <dbReference type="Rhea" id="RHEA:66592"/>
        <dbReference type="Rhea" id="RHEA-COMP:13180"/>
        <dbReference type="Rhea" id="RHEA-COMP:16897"/>
        <dbReference type="Rhea" id="RHEA-COMP:17067"/>
        <dbReference type="ChEBI" id="CHEBI:15378"/>
        <dbReference type="ChEBI" id="CHEBI:136412"/>
        <dbReference type="ChEBI" id="CHEBI:157695"/>
        <dbReference type="ChEBI" id="CHEBI:167181"/>
        <dbReference type="EC" id="4.2.99.18"/>
    </reaction>
</comment>
<evidence type="ECO:0000256" key="14">
    <source>
        <dbReference type="ARBA" id="ARBA00023295"/>
    </source>
</evidence>
<dbReference type="GO" id="GO:0006284">
    <property type="term" value="P:base-excision repair"/>
    <property type="evidence" value="ECO:0007669"/>
    <property type="project" value="InterPro"/>
</dbReference>
<dbReference type="GO" id="GO:0034039">
    <property type="term" value="F:8-oxo-7,8-dihydroguanine DNA N-glycosylase activity"/>
    <property type="evidence" value="ECO:0007669"/>
    <property type="project" value="TreeGrafter"/>
</dbReference>
<dbReference type="InterPro" id="IPR015886">
    <property type="entry name" value="H2TH_FPG"/>
</dbReference>
<dbReference type="GO" id="GO:0003684">
    <property type="term" value="F:damaged DNA binding"/>
    <property type="evidence" value="ECO:0007669"/>
    <property type="project" value="InterPro"/>
</dbReference>
<gene>
    <name evidence="19" type="ORF">BJ994_001645</name>
</gene>
<comment type="caution">
    <text evidence="19">The sequence shown here is derived from an EMBL/GenBank/DDBJ whole genome shotgun (WGS) entry which is preliminary data.</text>
</comment>
<evidence type="ECO:0000256" key="6">
    <source>
        <dbReference type="ARBA" id="ARBA00022763"/>
    </source>
</evidence>
<dbReference type="EC" id="4.2.99.18" evidence="19"/>
<comment type="subunit">
    <text evidence="4">Monomer.</text>
</comment>
<name>A0A846RN93_9MICC</name>
<evidence type="ECO:0000259" key="17">
    <source>
        <dbReference type="PROSITE" id="PS51066"/>
    </source>
</evidence>
<evidence type="ECO:0000256" key="10">
    <source>
        <dbReference type="ARBA" id="ARBA00023125"/>
    </source>
</evidence>
<dbReference type="InterPro" id="IPR010979">
    <property type="entry name" value="Ribosomal_uS13-like_H2TH"/>
</dbReference>
<evidence type="ECO:0000313" key="19">
    <source>
        <dbReference type="EMBL" id="NJC22569.1"/>
    </source>
</evidence>
<evidence type="ECO:0000256" key="8">
    <source>
        <dbReference type="ARBA" id="ARBA00022801"/>
    </source>
</evidence>
<dbReference type="GO" id="GO:0008270">
    <property type="term" value="F:zinc ion binding"/>
    <property type="evidence" value="ECO:0007669"/>
    <property type="project" value="UniProtKB-KW"/>
</dbReference>
<keyword evidence="7 16" id="KW-0863">Zinc-finger</keyword>
<dbReference type="InterPro" id="IPR012319">
    <property type="entry name" value="FPG_cat"/>
</dbReference>
<dbReference type="Proteomes" id="UP000547458">
    <property type="component" value="Unassembled WGS sequence"/>
</dbReference>
<feature type="domain" description="FPG-type" evidence="17">
    <location>
        <begin position="295"/>
        <end position="334"/>
    </location>
</feature>
<evidence type="ECO:0000259" key="18">
    <source>
        <dbReference type="PROSITE" id="PS51068"/>
    </source>
</evidence>
<evidence type="ECO:0000256" key="7">
    <source>
        <dbReference type="ARBA" id="ARBA00022771"/>
    </source>
</evidence>
<dbReference type="GO" id="GO:0006979">
    <property type="term" value="P:response to oxidative stress"/>
    <property type="evidence" value="ECO:0007669"/>
    <property type="project" value="UniProtKB-ARBA"/>
</dbReference>
<evidence type="ECO:0000256" key="4">
    <source>
        <dbReference type="ARBA" id="ARBA00011245"/>
    </source>
</evidence>
<keyword evidence="20" id="KW-1185">Reference proteome</keyword>
<dbReference type="InterPro" id="IPR000214">
    <property type="entry name" value="Znf_DNA_glyclase/AP_lyase"/>
</dbReference>
<accession>A0A846RN93</accession>
<keyword evidence="12 19" id="KW-0456">Lyase</keyword>
<evidence type="ECO:0000256" key="5">
    <source>
        <dbReference type="ARBA" id="ARBA00022723"/>
    </source>
</evidence>
<reference evidence="19 20" key="1">
    <citation type="submission" date="2020-03" db="EMBL/GenBank/DDBJ databases">
        <title>Sequencing the genomes of 1000 actinobacteria strains.</title>
        <authorList>
            <person name="Klenk H.-P."/>
        </authorList>
    </citation>
    <scope>NUCLEOTIDE SEQUENCE [LARGE SCALE GENOMIC DNA]</scope>
    <source>
        <strain evidence="19 20">DSM 16403</strain>
    </source>
</reference>
<dbReference type="GO" id="GO:0140078">
    <property type="term" value="F:class I DNA-(apurinic or apyrimidinic site) endonuclease activity"/>
    <property type="evidence" value="ECO:0007669"/>
    <property type="project" value="UniProtKB-EC"/>
</dbReference>
<feature type="domain" description="Formamidopyrimidine-DNA glycosylase catalytic" evidence="18">
    <location>
        <begin position="2"/>
        <end position="155"/>
    </location>
</feature>
<proteinExistence type="inferred from homology"/>
<evidence type="ECO:0000313" key="20">
    <source>
        <dbReference type="Proteomes" id="UP000547458"/>
    </source>
</evidence>
<keyword evidence="8 19" id="KW-0378">Hydrolase</keyword>
<dbReference type="SMART" id="SM01232">
    <property type="entry name" value="H2TH"/>
    <property type="match status" value="1"/>
</dbReference>
<keyword evidence="13" id="KW-0511">Multifunctional enzyme</keyword>
<dbReference type="PROSITE" id="PS51066">
    <property type="entry name" value="ZF_FPG_2"/>
    <property type="match status" value="1"/>
</dbReference>
<keyword evidence="6" id="KW-0227">DNA damage</keyword>
<dbReference type="Pfam" id="PF01149">
    <property type="entry name" value="Fapy_DNA_glyco"/>
    <property type="match status" value="1"/>
</dbReference>
<sequence>MPELPEVEVVRRGLARWVRGRTIEAVEILDPRSIRRHALGAEDFRGNLVGATVTDTVRRGKFLWMPLADTKHDDGASRLAPSSYLPAARLESEAGGIVHTAPRVALMAHLGMSGQLLVEDEDQPDEKHLKVRLRLSQDGDHLPAELRFVDQRIFGGLFVTGMVATADGMPGGLGEDPEALVPVEASHIARDPLDPAFSFEEFFSRLRARRTGLKRALLDQSLISGIGNIYADEALWAARLHFARATDTVRRPEVTRLLTACRDVMERALEAGGTSFDSLYVNVNGASGYFERSLNAYGREHLPCLRCAEAGLDSRVRRDTFMNRSSYTCPRCQPRPRNGRW</sequence>
<evidence type="ECO:0000256" key="15">
    <source>
        <dbReference type="ARBA" id="ARBA00044632"/>
    </source>
</evidence>
<dbReference type="GO" id="GO:0003690">
    <property type="term" value="F:double-stranded DNA binding"/>
    <property type="evidence" value="ECO:0007669"/>
    <property type="project" value="UniProtKB-ARBA"/>
</dbReference>
<dbReference type="PROSITE" id="PS51068">
    <property type="entry name" value="FPG_CAT"/>
    <property type="match status" value="1"/>
</dbReference>
<dbReference type="Gene3D" id="3.20.190.10">
    <property type="entry name" value="MutM-like, N-terminal"/>
    <property type="match status" value="1"/>
</dbReference>
<dbReference type="SUPFAM" id="SSF46946">
    <property type="entry name" value="S13-like H2TH domain"/>
    <property type="match status" value="1"/>
</dbReference>
<dbReference type="InterPro" id="IPR035937">
    <property type="entry name" value="FPG_N"/>
</dbReference>
<comment type="cofactor">
    <cofactor evidence="2">
        <name>Zn(2+)</name>
        <dbReference type="ChEBI" id="CHEBI:29105"/>
    </cofactor>
</comment>
<dbReference type="AlphaFoldDB" id="A0A846RN93"/>
<evidence type="ECO:0000256" key="12">
    <source>
        <dbReference type="ARBA" id="ARBA00023239"/>
    </source>
</evidence>
<dbReference type="PANTHER" id="PTHR22993">
    <property type="entry name" value="FORMAMIDOPYRIMIDINE-DNA GLYCOSYLASE"/>
    <property type="match status" value="1"/>
</dbReference>